<dbReference type="PANTHER" id="PTHR15600:SF42">
    <property type="entry name" value="SACSIN"/>
    <property type="match status" value="1"/>
</dbReference>
<dbReference type="PROSITE" id="PS50127">
    <property type="entry name" value="UBC_2"/>
    <property type="match status" value="1"/>
</dbReference>
<sequence>MALDKRYLAYNLTPVAGVAAHISRNGHPADSYLSNSNSIMCPLPLSSDINMPVTVIGCFHVRHNGAWNRELMSCVRDSYIEMVLEIQKPRRRPSSSTIEPTLGRTINLALKAYGDHLLPSAPDSPLFISMYLPTRAMIKLFKVKEGQREIAESANGREPVKKQTAGELQLHKDISELNLPKSCSILFPNGKDDLMNFEVAIRPDEGYYLGGTFNFSFQVNSIYPHEASKVKCKTKVYHPTSTWKEMFASTFYEKIGNLSNIEKCKHDI</sequence>
<feature type="domain" description="UBC core" evidence="1">
    <location>
        <begin position="165"/>
        <end position="268"/>
    </location>
</feature>
<dbReference type="InterPro" id="IPR016135">
    <property type="entry name" value="UBQ-conjugating_enzyme/RWD"/>
</dbReference>
<dbReference type="Pfam" id="PF00179">
    <property type="entry name" value="UQ_con"/>
    <property type="match status" value="1"/>
</dbReference>
<organism evidence="2 3">
    <name type="scientific">Vitis vinifera</name>
    <name type="common">Grape</name>
    <dbReference type="NCBI Taxonomy" id="29760"/>
    <lineage>
        <taxon>Eukaryota</taxon>
        <taxon>Viridiplantae</taxon>
        <taxon>Streptophyta</taxon>
        <taxon>Embryophyta</taxon>
        <taxon>Tracheophyta</taxon>
        <taxon>Spermatophyta</taxon>
        <taxon>Magnoliopsida</taxon>
        <taxon>eudicotyledons</taxon>
        <taxon>Gunneridae</taxon>
        <taxon>Pentapetalae</taxon>
        <taxon>rosids</taxon>
        <taxon>Vitales</taxon>
        <taxon>Vitaceae</taxon>
        <taxon>Viteae</taxon>
        <taxon>Vitis</taxon>
    </lineage>
</organism>
<evidence type="ECO:0000313" key="3">
    <source>
        <dbReference type="Proteomes" id="UP001227230"/>
    </source>
</evidence>
<proteinExistence type="predicted"/>
<dbReference type="InterPro" id="IPR052972">
    <property type="entry name" value="Sacsin_chaperone_reg"/>
</dbReference>
<dbReference type="Proteomes" id="UP001227230">
    <property type="component" value="Chromosome 14"/>
</dbReference>
<dbReference type="Gene3D" id="3.10.110.10">
    <property type="entry name" value="Ubiquitin Conjugating Enzyme"/>
    <property type="match status" value="1"/>
</dbReference>
<dbReference type="PANTHER" id="PTHR15600">
    <property type="entry name" value="SACSIN"/>
    <property type="match status" value="1"/>
</dbReference>
<dbReference type="InterPro" id="IPR000608">
    <property type="entry name" value="UBC"/>
</dbReference>
<keyword evidence="3" id="KW-1185">Reference proteome</keyword>
<dbReference type="EMBL" id="CP126661">
    <property type="protein sequence ID" value="WKA02851.1"/>
    <property type="molecule type" value="Genomic_DNA"/>
</dbReference>
<name>A0ABY9D8J5_VITVI</name>
<dbReference type="CDD" id="cd23794">
    <property type="entry name" value="UBCc_UBE2F_UBE2M"/>
    <property type="match status" value="1"/>
</dbReference>
<evidence type="ECO:0000259" key="1">
    <source>
        <dbReference type="PROSITE" id="PS50127"/>
    </source>
</evidence>
<dbReference type="SUPFAM" id="SSF54495">
    <property type="entry name" value="UBC-like"/>
    <property type="match status" value="1"/>
</dbReference>
<protein>
    <recommendedName>
        <fullName evidence="1">UBC core domain-containing protein</fullName>
    </recommendedName>
</protein>
<evidence type="ECO:0000313" key="2">
    <source>
        <dbReference type="EMBL" id="WKA02851.1"/>
    </source>
</evidence>
<gene>
    <name evidence="2" type="ORF">VitviT2T_021004</name>
</gene>
<accession>A0ABY9D8J5</accession>
<reference evidence="2 3" key="1">
    <citation type="journal article" date="2023" name="Hortic Res">
        <title>The complete reference genome for grapevine (Vitis vinifera L.) genetics and breeding.</title>
        <authorList>
            <person name="Shi X."/>
            <person name="Cao S."/>
            <person name="Wang X."/>
            <person name="Huang S."/>
            <person name="Wang Y."/>
            <person name="Liu Z."/>
            <person name="Liu W."/>
            <person name="Leng X."/>
            <person name="Peng Y."/>
            <person name="Wang N."/>
            <person name="Wang Y."/>
            <person name="Ma Z."/>
            <person name="Xu X."/>
            <person name="Zhang F."/>
            <person name="Xue H."/>
            <person name="Zhong H."/>
            <person name="Wang Y."/>
            <person name="Zhang K."/>
            <person name="Velt A."/>
            <person name="Avia K."/>
            <person name="Holtgrawe D."/>
            <person name="Grimplet J."/>
            <person name="Matus J.T."/>
            <person name="Ware D."/>
            <person name="Wu X."/>
            <person name="Wang H."/>
            <person name="Liu C."/>
            <person name="Fang Y."/>
            <person name="Rustenholz C."/>
            <person name="Cheng Z."/>
            <person name="Xiao H."/>
            <person name="Zhou Y."/>
        </authorList>
    </citation>
    <scope>NUCLEOTIDE SEQUENCE [LARGE SCALE GENOMIC DNA]</scope>
    <source>
        <strain evidence="3">cv. Pinot noir / PN40024</strain>
        <tissue evidence="2">Leaf</tissue>
    </source>
</reference>